<dbReference type="InterPro" id="IPR000843">
    <property type="entry name" value="HTH_LacI"/>
</dbReference>
<dbReference type="SMART" id="SM00354">
    <property type="entry name" value="HTH_LACI"/>
    <property type="match status" value="1"/>
</dbReference>
<dbReference type="CDD" id="cd01392">
    <property type="entry name" value="HTH_LacI"/>
    <property type="match status" value="1"/>
</dbReference>
<dbReference type="PANTHER" id="PTHR30146">
    <property type="entry name" value="LACI-RELATED TRANSCRIPTIONAL REPRESSOR"/>
    <property type="match status" value="1"/>
</dbReference>
<evidence type="ECO:0000313" key="6">
    <source>
        <dbReference type="EMBL" id="KAA1257918.1"/>
    </source>
</evidence>
<feature type="domain" description="HTH lacI-type" evidence="5">
    <location>
        <begin position="6"/>
        <end position="60"/>
    </location>
</feature>
<dbReference type="AlphaFoldDB" id="A0A5B1C9V3"/>
<keyword evidence="3" id="KW-0238">DNA-binding</keyword>
<dbReference type="PRINTS" id="PR00036">
    <property type="entry name" value="HTHLACI"/>
</dbReference>
<dbReference type="OrthoDB" id="269117at2"/>
<proteinExistence type="predicted"/>
<evidence type="ECO:0000256" key="2">
    <source>
        <dbReference type="ARBA" id="ARBA00023015"/>
    </source>
</evidence>
<dbReference type="SUPFAM" id="SSF53822">
    <property type="entry name" value="Periplasmic binding protein-like I"/>
    <property type="match status" value="1"/>
</dbReference>
<dbReference type="InterPro" id="IPR046335">
    <property type="entry name" value="LacI/GalR-like_sensor"/>
</dbReference>
<name>A0A5B1C9V3_9BACT</name>
<dbReference type="GO" id="GO:0000976">
    <property type="term" value="F:transcription cis-regulatory region binding"/>
    <property type="evidence" value="ECO:0007669"/>
    <property type="project" value="TreeGrafter"/>
</dbReference>
<dbReference type="EMBL" id="VRLW01000001">
    <property type="protein sequence ID" value="KAA1257918.1"/>
    <property type="molecule type" value="Genomic_DNA"/>
</dbReference>
<dbReference type="PROSITE" id="PS00356">
    <property type="entry name" value="HTH_LACI_1"/>
    <property type="match status" value="1"/>
</dbReference>
<keyword evidence="4" id="KW-0804">Transcription</keyword>
<dbReference type="Gene3D" id="1.10.260.40">
    <property type="entry name" value="lambda repressor-like DNA-binding domains"/>
    <property type="match status" value="1"/>
</dbReference>
<evidence type="ECO:0000259" key="5">
    <source>
        <dbReference type="PROSITE" id="PS50932"/>
    </source>
</evidence>
<dbReference type="Pfam" id="PF13377">
    <property type="entry name" value="Peripla_BP_3"/>
    <property type="match status" value="1"/>
</dbReference>
<keyword evidence="2" id="KW-0805">Transcription regulation</keyword>
<protein>
    <submittedName>
        <fullName evidence="6">HTH-type transcriptional regulator DegA</fullName>
    </submittedName>
</protein>
<dbReference type="Pfam" id="PF00356">
    <property type="entry name" value="LacI"/>
    <property type="match status" value="1"/>
</dbReference>
<dbReference type="PROSITE" id="PS50932">
    <property type="entry name" value="HTH_LACI_2"/>
    <property type="match status" value="1"/>
</dbReference>
<accession>A0A5B1C9V3</accession>
<evidence type="ECO:0000256" key="1">
    <source>
        <dbReference type="ARBA" id="ARBA00022491"/>
    </source>
</evidence>
<dbReference type="PANTHER" id="PTHR30146:SF148">
    <property type="entry name" value="HTH-TYPE TRANSCRIPTIONAL REPRESSOR PURR-RELATED"/>
    <property type="match status" value="1"/>
</dbReference>
<keyword evidence="7" id="KW-1185">Reference proteome</keyword>
<dbReference type="Proteomes" id="UP000322699">
    <property type="component" value="Unassembled WGS sequence"/>
</dbReference>
<evidence type="ECO:0000256" key="3">
    <source>
        <dbReference type="ARBA" id="ARBA00023125"/>
    </source>
</evidence>
<evidence type="ECO:0000313" key="7">
    <source>
        <dbReference type="Proteomes" id="UP000322699"/>
    </source>
</evidence>
<dbReference type="RefSeq" id="WP_068262966.1">
    <property type="nucleotide sequence ID" value="NZ_LWSK01000041.1"/>
</dbReference>
<dbReference type="InterPro" id="IPR010982">
    <property type="entry name" value="Lambda_DNA-bd_dom_sf"/>
</dbReference>
<gene>
    <name evidence="6" type="primary">degA</name>
    <name evidence="6" type="ORF">LF1_04080</name>
</gene>
<comment type="caution">
    <text evidence="6">The sequence shown here is derived from an EMBL/GenBank/DDBJ whole genome shotgun (WGS) entry which is preliminary data.</text>
</comment>
<organism evidence="6 7">
    <name type="scientific">Rubripirellula obstinata</name>
    <dbReference type="NCBI Taxonomy" id="406547"/>
    <lineage>
        <taxon>Bacteria</taxon>
        <taxon>Pseudomonadati</taxon>
        <taxon>Planctomycetota</taxon>
        <taxon>Planctomycetia</taxon>
        <taxon>Pirellulales</taxon>
        <taxon>Pirellulaceae</taxon>
        <taxon>Rubripirellula</taxon>
    </lineage>
</organism>
<dbReference type="SUPFAM" id="SSF47413">
    <property type="entry name" value="lambda repressor-like DNA-binding domains"/>
    <property type="match status" value="1"/>
</dbReference>
<evidence type="ECO:0000256" key="4">
    <source>
        <dbReference type="ARBA" id="ARBA00023163"/>
    </source>
</evidence>
<dbReference type="GO" id="GO:0003700">
    <property type="term" value="F:DNA-binding transcription factor activity"/>
    <property type="evidence" value="ECO:0007669"/>
    <property type="project" value="TreeGrafter"/>
</dbReference>
<dbReference type="InterPro" id="IPR028082">
    <property type="entry name" value="Peripla_BP_I"/>
</dbReference>
<dbReference type="Gene3D" id="3.40.50.2300">
    <property type="match status" value="2"/>
</dbReference>
<sequence length="334" mass="36077">MRTSKVTIEDIAGRAGVSKATVSRVLNRPTTVTEVKREAVKVAMNEMGFKPNQFARSLANGHSNTIGIVTQNIGTSFYDSIARSIIQSLRQTQYAPIFSDGMYEHDAENAAINTLLDRQVDAVIVLGGDLTPDEIHGGEDAVPMVMVARQIEGWNGVCIGVDNVAMGYNATKHLIDAGHVQIAHVTGNPSHEDAVNREKGYRKALAEANIPIDEDLIFPGNFYGQAGVLAVESWLMRGKSFSAVFAANDLSAFGVRLALSRRNIRVPDEVSIVGIDDKIESALMPPPLTTIRQPADAMGEAAVKAVTTILSGKKTESVLMQGELIVRESVSRRH</sequence>
<keyword evidence="1" id="KW-0678">Repressor</keyword>
<reference evidence="6 7" key="1">
    <citation type="submission" date="2019-08" db="EMBL/GenBank/DDBJ databases">
        <title>Deep-cultivation of Planctomycetes and their phenomic and genomic characterization uncovers novel biology.</title>
        <authorList>
            <person name="Wiegand S."/>
            <person name="Jogler M."/>
            <person name="Boedeker C."/>
            <person name="Pinto D."/>
            <person name="Vollmers J."/>
            <person name="Rivas-Marin E."/>
            <person name="Kohn T."/>
            <person name="Peeters S.H."/>
            <person name="Heuer A."/>
            <person name="Rast P."/>
            <person name="Oberbeckmann S."/>
            <person name="Bunk B."/>
            <person name="Jeske O."/>
            <person name="Meyerdierks A."/>
            <person name="Storesund J.E."/>
            <person name="Kallscheuer N."/>
            <person name="Luecker S."/>
            <person name="Lage O.M."/>
            <person name="Pohl T."/>
            <person name="Merkel B.J."/>
            <person name="Hornburger P."/>
            <person name="Mueller R.-W."/>
            <person name="Bruemmer F."/>
            <person name="Labrenz M."/>
            <person name="Spormann A.M."/>
            <person name="Op Den Camp H."/>
            <person name="Overmann J."/>
            <person name="Amann R."/>
            <person name="Jetten M.S.M."/>
            <person name="Mascher T."/>
            <person name="Medema M.H."/>
            <person name="Devos D.P."/>
            <person name="Kaster A.-K."/>
            <person name="Ovreas L."/>
            <person name="Rohde M."/>
            <person name="Galperin M.Y."/>
            <person name="Jogler C."/>
        </authorList>
    </citation>
    <scope>NUCLEOTIDE SEQUENCE [LARGE SCALE GENOMIC DNA]</scope>
    <source>
        <strain evidence="6 7">LF1</strain>
    </source>
</reference>